<evidence type="ECO:0000256" key="9">
    <source>
        <dbReference type="ARBA" id="ARBA00023224"/>
    </source>
</evidence>
<dbReference type="PANTHER" id="PTHR21137">
    <property type="entry name" value="ODORANT RECEPTOR"/>
    <property type="match status" value="1"/>
</dbReference>
<evidence type="ECO:0000313" key="11">
    <source>
        <dbReference type="EMBL" id="UZH23373.1"/>
    </source>
</evidence>
<keyword evidence="6 10" id="KW-1133">Transmembrane helix</keyword>
<dbReference type="EMBL" id="ON420002">
    <property type="protein sequence ID" value="UZH23373.1"/>
    <property type="molecule type" value="mRNA"/>
</dbReference>
<sequence length="410" mass="47461">MKLADGNQSDSKLCTIDDLCAILHPLQRYLRINFIDYTRINGRFAIPSSKLLQVALVLSVLDCVGNAIKCAAAIQSGNVTKAQEIFATFGMGIVLTMRGFSLEFNRVKLSKFYNDIDCIFPRTEYLQKHMEVAKCHGYIKRRFFFLHTIICIALAAFLSMPLIKFFIFYDFEEGGPVADDFHVNASWLPFAVKENLLYYPFTYTYEFVLVIVSLNMLITWDQVFVITISQLCMYYKYLAKLMERMDVRAAKDPQTADAFFEQLHVYIYIHQHLNRLAGDLNDIFNLSILFSDMGMAASICFNLFLVSEASDYLAIATYFLACSTETFMLYDVSKWGTLLETVSCRINEVLYEQKWYESSVEFGKYTMMWMQGSNEPSRLTAFNIFNVNMKHFQDMMMLAYQMLTFMKSKS</sequence>
<evidence type="ECO:0000256" key="8">
    <source>
        <dbReference type="ARBA" id="ARBA00023170"/>
    </source>
</evidence>
<dbReference type="GO" id="GO:0004984">
    <property type="term" value="F:olfactory receptor activity"/>
    <property type="evidence" value="ECO:0007669"/>
    <property type="project" value="InterPro"/>
</dbReference>
<protein>
    <recommendedName>
        <fullName evidence="10">Odorant receptor</fullName>
    </recommendedName>
</protein>
<comment type="caution">
    <text evidence="10">Lacks conserved residue(s) required for the propagation of feature annotation.</text>
</comment>
<dbReference type="GO" id="GO:0007165">
    <property type="term" value="P:signal transduction"/>
    <property type="evidence" value="ECO:0007669"/>
    <property type="project" value="UniProtKB-KW"/>
</dbReference>
<evidence type="ECO:0000256" key="4">
    <source>
        <dbReference type="ARBA" id="ARBA00022692"/>
    </source>
</evidence>
<dbReference type="GO" id="GO:0005549">
    <property type="term" value="F:odorant binding"/>
    <property type="evidence" value="ECO:0007669"/>
    <property type="project" value="InterPro"/>
</dbReference>
<evidence type="ECO:0000256" key="7">
    <source>
        <dbReference type="ARBA" id="ARBA00023136"/>
    </source>
</evidence>
<evidence type="ECO:0000256" key="2">
    <source>
        <dbReference type="ARBA" id="ARBA00022475"/>
    </source>
</evidence>
<dbReference type="Pfam" id="PF02949">
    <property type="entry name" value="7tm_6"/>
    <property type="match status" value="1"/>
</dbReference>
<keyword evidence="8 10" id="KW-0675">Receptor</keyword>
<feature type="transmembrane region" description="Helical" evidence="10">
    <location>
        <begin position="207"/>
        <end position="235"/>
    </location>
</feature>
<keyword evidence="7 10" id="KW-0472">Membrane</keyword>
<comment type="similarity">
    <text evidence="10">Belongs to the insect chemoreceptor superfamily. Heteromeric odorant receptor channel (TC 1.A.69) family.</text>
</comment>
<evidence type="ECO:0000256" key="10">
    <source>
        <dbReference type="RuleBase" id="RU351113"/>
    </source>
</evidence>
<evidence type="ECO:0000256" key="5">
    <source>
        <dbReference type="ARBA" id="ARBA00022725"/>
    </source>
</evidence>
<accession>A0A9E8DA24</accession>
<name>A0A9E8DA24_9MUSC</name>
<keyword evidence="3 10" id="KW-0716">Sensory transduction</keyword>
<reference evidence="11" key="1">
    <citation type="journal article" date="2022" name="Int. J. Mol. Sci.">
        <title>Identification of Candidate Chemosensory Gene Families by Head Transcriptomes Analysis in the Mexican Fruit Fly, Anastrepha ludens Loew (Diptera: Tephritidae).</title>
        <authorList>
            <person name="Segura-Leon O.L."/>
            <person name="Torres-Huerta B."/>
            <person name="Estrada-Perez A.R."/>
            <person name="Cibrian-Tovar J."/>
            <person name="Hernandez-Hernandez F.C."/>
            <person name="Cruz-Jaramillo J.L."/>
            <person name="Meza-Hernandez J.S."/>
            <person name="Sanchez-Galicia F."/>
        </authorList>
    </citation>
    <scope>NUCLEOTIDE SEQUENCE</scope>
</reference>
<dbReference type="PANTHER" id="PTHR21137:SF35">
    <property type="entry name" value="ODORANT RECEPTOR 19A-RELATED"/>
    <property type="match status" value="1"/>
</dbReference>
<dbReference type="GO" id="GO:0005886">
    <property type="term" value="C:plasma membrane"/>
    <property type="evidence" value="ECO:0007669"/>
    <property type="project" value="UniProtKB-SubCell"/>
</dbReference>
<feature type="transmembrane region" description="Helical" evidence="10">
    <location>
        <begin position="144"/>
        <end position="169"/>
    </location>
</feature>
<evidence type="ECO:0000256" key="6">
    <source>
        <dbReference type="ARBA" id="ARBA00022989"/>
    </source>
</evidence>
<keyword evidence="2" id="KW-1003">Cell membrane</keyword>
<reference evidence="11" key="2">
    <citation type="submission" date="2022-05" db="EMBL/GenBank/DDBJ databases">
        <authorList>
            <person name="Segura Leon O.L."/>
            <person name="Torres Huerta B."/>
            <person name="Meza Hernandez S.J."/>
        </authorList>
    </citation>
    <scope>NUCLEOTIDE SEQUENCE</scope>
</reference>
<evidence type="ECO:0000256" key="3">
    <source>
        <dbReference type="ARBA" id="ARBA00022606"/>
    </source>
</evidence>
<comment type="subcellular location">
    <subcellularLocation>
        <location evidence="1 10">Cell membrane</location>
        <topology evidence="1 10">Multi-pass membrane protein</topology>
    </subcellularLocation>
</comment>
<keyword evidence="5 10" id="KW-0552">Olfaction</keyword>
<dbReference type="AlphaFoldDB" id="A0A9E8DA24"/>
<keyword evidence="4 10" id="KW-0812">Transmembrane</keyword>
<gene>
    <name evidence="11" type="primary">OR88a</name>
</gene>
<dbReference type="InterPro" id="IPR004117">
    <property type="entry name" value="7tm6_olfct_rcpt"/>
</dbReference>
<organism evidence="11">
    <name type="scientific">Anastrepha ludens</name>
    <name type="common">Mexican fruit fly</name>
    <dbReference type="NCBI Taxonomy" id="28586"/>
    <lineage>
        <taxon>Eukaryota</taxon>
        <taxon>Metazoa</taxon>
        <taxon>Ecdysozoa</taxon>
        <taxon>Arthropoda</taxon>
        <taxon>Hexapoda</taxon>
        <taxon>Insecta</taxon>
        <taxon>Pterygota</taxon>
        <taxon>Neoptera</taxon>
        <taxon>Endopterygota</taxon>
        <taxon>Diptera</taxon>
        <taxon>Brachycera</taxon>
        <taxon>Muscomorpha</taxon>
        <taxon>Tephritoidea</taxon>
        <taxon>Tephritidae</taxon>
        <taxon>Anastrepha</taxon>
    </lineage>
</organism>
<proteinExistence type="evidence at transcript level"/>
<evidence type="ECO:0000256" key="1">
    <source>
        <dbReference type="ARBA" id="ARBA00004651"/>
    </source>
</evidence>
<keyword evidence="9 10" id="KW-0807">Transducer</keyword>